<dbReference type="PIRSF" id="PIRSF500134">
    <property type="entry name" value="UDPglc_DH_bac"/>
    <property type="match status" value="1"/>
</dbReference>
<dbReference type="InterPro" id="IPR017476">
    <property type="entry name" value="UDP-Glc/GDP-Man"/>
</dbReference>
<feature type="active site" description="Nucleophile" evidence="8">
    <location>
        <position position="275"/>
    </location>
</feature>
<evidence type="ECO:0000256" key="6">
    <source>
        <dbReference type="ARBA" id="ARBA00047473"/>
    </source>
</evidence>
<evidence type="ECO:0000259" key="11">
    <source>
        <dbReference type="SMART" id="SM00984"/>
    </source>
</evidence>
<reference evidence="13" key="1">
    <citation type="submission" date="2018-12" db="EMBL/GenBank/DDBJ databases">
        <title>Genome sequence of Peanibacillus sp.</title>
        <authorList>
            <person name="Subramani G."/>
            <person name="Srinivasan S."/>
            <person name="Kim M.K."/>
        </authorList>
    </citation>
    <scope>NUCLEOTIDE SEQUENCE [LARGE SCALE GENOMIC DNA]</scope>
    <source>
        <strain evidence="13">18JY67-1</strain>
    </source>
</reference>
<dbReference type="Pfam" id="PF03721">
    <property type="entry name" value="UDPG_MGDP_dh_N"/>
    <property type="match status" value="1"/>
</dbReference>
<feature type="binding site" evidence="9">
    <location>
        <begin position="264"/>
        <end position="268"/>
    </location>
    <ligand>
        <name>substrate</name>
    </ligand>
</feature>
<proteinExistence type="inferred from homology"/>
<dbReference type="KEGG" id="palb:EJC50_01600"/>
<accession>A0A3S8ZYC0</accession>
<dbReference type="SMART" id="SM00984">
    <property type="entry name" value="UDPG_MGDP_dh_C"/>
    <property type="match status" value="1"/>
</dbReference>
<evidence type="ECO:0000256" key="7">
    <source>
        <dbReference type="PIRNR" id="PIRNR000124"/>
    </source>
</evidence>
<dbReference type="OrthoDB" id="9803238at2"/>
<dbReference type="Pfam" id="PF00984">
    <property type="entry name" value="UDPG_MGDP_dh"/>
    <property type="match status" value="1"/>
</dbReference>
<feature type="binding site" evidence="10">
    <location>
        <position position="91"/>
    </location>
    <ligand>
        <name>NAD(+)</name>
        <dbReference type="ChEBI" id="CHEBI:57540"/>
    </ligand>
</feature>
<keyword evidence="5 7" id="KW-0520">NAD</keyword>
<dbReference type="SUPFAM" id="SSF51735">
    <property type="entry name" value="NAD(P)-binding Rossmann-fold domains"/>
    <property type="match status" value="1"/>
</dbReference>
<comment type="catalytic activity">
    <reaction evidence="6 7">
        <text>UDP-alpha-D-glucose + 2 NAD(+) + H2O = UDP-alpha-D-glucuronate + 2 NADH + 3 H(+)</text>
        <dbReference type="Rhea" id="RHEA:23596"/>
        <dbReference type="ChEBI" id="CHEBI:15377"/>
        <dbReference type="ChEBI" id="CHEBI:15378"/>
        <dbReference type="ChEBI" id="CHEBI:57540"/>
        <dbReference type="ChEBI" id="CHEBI:57945"/>
        <dbReference type="ChEBI" id="CHEBI:58052"/>
        <dbReference type="ChEBI" id="CHEBI:58885"/>
        <dbReference type="EC" id="1.1.1.22"/>
    </reaction>
</comment>
<feature type="binding site" evidence="9">
    <location>
        <position position="218"/>
    </location>
    <ligand>
        <name>substrate</name>
    </ligand>
</feature>
<comment type="similarity">
    <text evidence="2 7">Belongs to the UDP-glucose/GDP-mannose dehydrogenase family.</text>
</comment>
<evidence type="ECO:0000256" key="10">
    <source>
        <dbReference type="PIRSR" id="PIRSR500134-3"/>
    </source>
</evidence>
<feature type="domain" description="UDP-glucose/GDP-mannose dehydrogenase C-terminal" evidence="11">
    <location>
        <begin position="326"/>
        <end position="429"/>
    </location>
</feature>
<dbReference type="SUPFAM" id="SSF52413">
    <property type="entry name" value="UDP-glucose/GDP-mannose dehydrogenase C-terminal domain"/>
    <property type="match status" value="1"/>
</dbReference>
<dbReference type="InterPro" id="IPR028357">
    <property type="entry name" value="UDPglc_DH_bac"/>
</dbReference>
<dbReference type="InterPro" id="IPR001732">
    <property type="entry name" value="UDP-Glc/GDP-Man_DH_N"/>
</dbReference>
<dbReference type="NCBIfam" id="TIGR03026">
    <property type="entry name" value="NDP-sugDHase"/>
    <property type="match status" value="1"/>
</dbReference>
<keyword evidence="4 7" id="KW-0560">Oxidoreductase</keyword>
<evidence type="ECO:0000313" key="12">
    <source>
        <dbReference type="EMBL" id="AZN38507.1"/>
    </source>
</evidence>
<name>A0A3S8ZYC0_9BACL</name>
<dbReference type="PANTHER" id="PTHR43750:SF3">
    <property type="entry name" value="UDP-GLUCOSE 6-DEHYDROGENASE TUAD"/>
    <property type="match status" value="1"/>
</dbReference>
<evidence type="ECO:0000256" key="8">
    <source>
        <dbReference type="PIRSR" id="PIRSR500134-1"/>
    </source>
</evidence>
<keyword evidence="13" id="KW-1185">Reference proteome</keyword>
<protein>
    <recommendedName>
        <fullName evidence="3 7">UDP-glucose 6-dehydrogenase</fullName>
        <ecNumber evidence="3 7">1.1.1.22</ecNumber>
    </recommendedName>
</protein>
<dbReference type="PANTHER" id="PTHR43750">
    <property type="entry name" value="UDP-GLUCOSE 6-DEHYDROGENASE TUAD"/>
    <property type="match status" value="1"/>
</dbReference>
<dbReference type="GO" id="GO:0000271">
    <property type="term" value="P:polysaccharide biosynthetic process"/>
    <property type="evidence" value="ECO:0007669"/>
    <property type="project" value="InterPro"/>
</dbReference>
<dbReference type="GO" id="GO:0051287">
    <property type="term" value="F:NAD binding"/>
    <property type="evidence" value="ECO:0007669"/>
    <property type="project" value="InterPro"/>
</dbReference>
<dbReference type="UniPathway" id="UPA00038">
    <property type="reaction ID" value="UER00491"/>
</dbReference>
<dbReference type="EMBL" id="CP034437">
    <property type="protein sequence ID" value="AZN38507.1"/>
    <property type="molecule type" value="Genomic_DNA"/>
</dbReference>
<dbReference type="GO" id="GO:0003979">
    <property type="term" value="F:UDP-glucose 6-dehydrogenase activity"/>
    <property type="evidence" value="ECO:0007669"/>
    <property type="project" value="UniProtKB-EC"/>
</dbReference>
<dbReference type="EC" id="1.1.1.22" evidence="3 7"/>
<evidence type="ECO:0000256" key="9">
    <source>
        <dbReference type="PIRSR" id="PIRSR500134-2"/>
    </source>
</evidence>
<gene>
    <name evidence="12" type="ORF">EJC50_01600</name>
</gene>
<dbReference type="Pfam" id="PF03720">
    <property type="entry name" value="UDPG_MGDP_dh_C"/>
    <property type="match status" value="1"/>
</dbReference>
<dbReference type="InterPro" id="IPR036220">
    <property type="entry name" value="UDP-Glc/GDP-Man_DH_C_sf"/>
</dbReference>
<comment type="pathway">
    <text evidence="1">Nucleotide-sugar biosynthesis; UDP-alpha-D-glucuronate biosynthesis; UDP-alpha-D-glucuronate from UDP-alpha-D-glucose: step 1/1.</text>
</comment>
<dbReference type="AlphaFoldDB" id="A0A3S8ZYC0"/>
<feature type="binding site" evidence="9">
    <location>
        <position position="333"/>
    </location>
    <ligand>
        <name>substrate</name>
    </ligand>
</feature>
<sequence>MKRGSCGMRVSVVGLGKLGLCTAACFASKGHQVIGVEKNLEYVHALKNKQAPIDEEGLPELLEQAWGNLEITTDINIATLHSDITLIIVPTPSDSDGRFTNRFINAVLEEIAPAIRSKDTYHIINVVSTVMPGSSDQQFIPFIESLTGKQVNEEFGFAYNPEFIALGTVIKNFMNPDMVLIGASDSRTADFIKHLYETTIDNQPHYNVMTLVNAEITKLSLNCYVTMKISFANELASICERVNGADIDVVTQAVGTDSRVGRKYLSGGLGFAGPCFPRDNIAFQAFAEEFGSEARIGKQVVAINHNVVDRIMNIVRERISPRGKVSILGLSYKPGTHIIEESQSIQLAKKLLDSGYKVVLSDPKALPFATKVFGEAVEYKLNPYECVAEAAGVIIMTNWPEFTQLDWNRVSELMLTDAVLMDSWRMLKDKQLKNVQYIALGLGRIEQEKLKTY</sequence>
<evidence type="ECO:0000256" key="2">
    <source>
        <dbReference type="ARBA" id="ARBA00006601"/>
    </source>
</evidence>
<evidence type="ECO:0000256" key="3">
    <source>
        <dbReference type="ARBA" id="ARBA00012954"/>
    </source>
</evidence>
<evidence type="ECO:0000256" key="1">
    <source>
        <dbReference type="ARBA" id="ARBA00004701"/>
    </source>
</evidence>
<dbReference type="GO" id="GO:0006065">
    <property type="term" value="P:UDP-glucuronate biosynthetic process"/>
    <property type="evidence" value="ECO:0007669"/>
    <property type="project" value="UniProtKB-UniPathway"/>
</dbReference>
<evidence type="ECO:0000256" key="4">
    <source>
        <dbReference type="ARBA" id="ARBA00023002"/>
    </source>
</evidence>
<evidence type="ECO:0000313" key="13">
    <source>
        <dbReference type="Proteomes" id="UP000272528"/>
    </source>
</evidence>
<dbReference type="Gene3D" id="1.20.5.100">
    <property type="entry name" value="Cytochrome c1, transmembrane anchor, C-terminal"/>
    <property type="match status" value="1"/>
</dbReference>
<dbReference type="SUPFAM" id="SSF48179">
    <property type="entry name" value="6-phosphogluconate dehydrogenase C-terminal domain-like"/>
    <property type="match status" value="1"/>
</dbReference>
<dbReference type="InterPro" id="IPR014027">
    <property type="entry name" value="UDP-Glc/GDP-Man_DH_C"/>
</dbReference>
<organism evidence="12 13">
    <name type="scientific">Paenibacillus albus</name>
    <dbReference type="NCBI Taxonomy" id="2495582"/>
    <lineage>
        <taxon>Bacteria</taxon>
        <taxon>Bacillati</taxon>
        <taxon>Bacillota</taxon>
        <taxon>Bacilli</taxon>
        <taxon>Bacillales</taxon>
        <taxon>Paenibacillaceae</taxon>
        <taxon>Paenibacillus</taxon>
    </lineage>
</organism>
<feature type="binding site" evidence="10">
    <location>
        <position position="129"/>
    </location>
    <ligand>
        <name>NAD(+)</name>
        <dbReference type="ChEBI" id="CHEBI:57540"/>
    </ligand>
</feature>
<dbReference type="InterPro" id="IPR036291">
    <property type="entry name" value="NAD(P)-bd_dom_sf"/>
</dbReference>
<dbReference type="InterPro" id="IPR008927">
    <property type="entry name" value="6-PGluconate_DH-like_C_sf"/>
</dbReference>
<evidence type="ECO:0000256" key="5">
    <source>
        <dbReference type="ARBA" id="ARBA00023027"/>
    </source>
</evidence>
<dbReference type="Proteomes" id="UP000272528">
    <property type="component" value="Chromosome"/>
</dbReference>
<dbReference type="InterPro" id="IPR014026">
    <property type="entry name" value="UDP-Glc/GDP-Man_DH_dimer"/>
</dbReference>
<dbReference type="Gene3D" id="3.40.50.720">
    <property type="entry name" value="NAD(P)-binding Rossmann-like Domain"/>
    <property type="match status" value="2"/>
</dbReference>
<dbReference type="PIRSF" id="PIRSF000124">
    <property type="entry name" value="UDPglc_GDPman_dh"/>
    <property type="match status" value="1"/>
</dbReference>